<dbReference type="PANTHER" id="PTHR43434:SF26">
    <property type="entry name" value="PYROPHOSPHATASE PPAX"/>
    <property type="match status" value="1"/>
</dbReference>
<dbReference type="EC" id="3.6.1.1" evidence="3"/>
<dbReference type="EMBL" id="JBHUHQ010000016">
    <property type="protein sequence ID" value="MFD2045021.1"/>
    <property type="molecule type" value="Genomic_DNA"/>
</dbReference>
<dbReference type="SFLD" id="SFLDG01135">
    <property type="entry name" value="C1.5.6:_HAD__Beta-PGM__Phospha"/>
    <property type="match status" value="1"/>
</dbReference>
<dbReference type="InterPro" id="IPR023214">
    <property type="entry name" value="HAD_sf"/>
</dbReference>
<dbReference type="Pfam" id="PF13419">
    <property type="entry name" value="HAD_2"/>
    <property type="match status" value="1"/>
</dbReference>
<evidence type="ECO:0000313" key="3">
    <source>
        <dbReference type="EMBL" id="MFD2045021.1"/>
    </source>
</evidence>
<keyword evidence="4" id="KW-1185">Reference proteome</keyword>
<accession>A0ABW4W0Z9</accession>
<keyword evidence="1 3" id="KW-0378">Hydrolase</keyword>
<dbReference type="InterPro" id="IPR050155">
    <property type="entry name" value="HAD-like_hydrolase_sf"/>
</dbReference>
<gene>
    <name evidence="3" type="primary">ppaX</name>
    <name evidence="3" type="ORF">ACFSJF_12125</name>
</gene>
<dbReference type="RefSeq" id="WP_377557629.1">
    <property type="nucleotide sequence ID" value="NZ_JBHUHQ010000016.1"/>
</dbReference>
<dbReference type="InterPro" id="IPR041492">
    <property type="entry name" value="HAD_2"/>
</dbReference>
<dbReference type="SUPFAM" id="SSF56784">
    <property type="entry name" value="HAD-like"/>
    <property type="match status" value="1"/>
</dbReference>
<proteinExistence type="predicted"/>
<dbReference type="GO" id="GO:0004427">
    <property type="term" value="F:inorganic diphosphate phosphatase activity"/>
    <property type="evidence" value="ECO:0007669"/>
    <property type="project" value="UniProtKB-EC"/>
</dbReference>
<dbReference type="NCBIfam" id="TIGR01509">
    <property type="entry name" value="HAD-SF-IA-v3"/>
    <property type="match status" value="1"/>
</dbReference>
<dbReference type="InterPro" id="IPR006439">
    <property type="entry name" value="HAD-SF_hydro_IA"/>
</dbReference>
<keyword evidence="2" id="KW-0460">Magnesium</keyword>
<name>A0ABW4W0Z9_9BACI</name>
<organism evidence="3 4">
    <name type="scientific">Ornithinibacillus salinisoli</name>
    <dbReference type="NCBI Taxonomy" id="1848459"/>
    <lineage>
        <taxon>Bacteria</taxon>
        <taxon>Bacillati</taxon>
        <taxon>Bacillota</taxon>
        <taxon>Bacilli</taxon>
        <taxon>Bacillales</taxon>
        <taxon>Bacillaceae</taxon>
        <taxon>Ornithinibacillus</taxon>
    </lineage>
</organism>
<comment type="caution">
    <text evidence="3">The sequence shown here is derived from an EMBL/GenBank/DDBJ whole genome shotgun (WGS) entry which is preliminary data.</text>
</comment>
<dbReference type="NCBIfam" id="TIGR01549">
    <property type="entry name" value="HAD-SF-IA-v1"/>
    <property type="match status" value="1"/>
</dbReference>
<dbReference type="InterPro" id="IPR036412">
    <property type="entry name" value="HAD-like_sf"/>
</dbReference>
<dbReference type="PANTHER" id="PTHR43434">
    <property type="entry name" value="PHOSPHOGLYCOLATE PHOSPHATASE"/>
    <property type="match status" value="1"/>
</dbReference>
<reference evidence="4" key="1">
    <citation type="journal article" date="2019" name="Int. J. Syst. Evol. Microbiol.">
        <title>The Global Catalogue of Microorganisms (GCM) 10K type strain sequencing project: providing services to taxonomists for standard genome sequencing and annotation.</title>
        <authorList>
            <consortium name="The Broad Institute Genomics Platform"/>
            <consortium name="The Broad Institute Genome Sequencing Center for Infectious Disease"/>
            <person name="Wu L."/>
            <person name="Ma J."/>
        </authorList>
    </citation>
    <scope>NUCLEOTIDE SEQUENCE [LARGE SCALE GENOMIC DNA]</scope>
    <source>
        <strain evidence="4">R28</strain>
    </source>
</reference>
<dbReference type="Gene3D" id="1.10.150.240">
    <property type="entry name" value="Putative phosphatase, domain 2"/>
    <property type="match status" value="1"/>
</dbReference>
<dbReference type="CDD" id="cd02616">
    <property type="entry name" value="HAD_PPase"/>
    <property type="match status" value="1"/>
</dbReference>
<evidence type="ECO:0000256" key="1">
    <source>
        <dbReference type="ARBA" id="ARBA00022801"/>
    </source>
</evidence>
<evidence type="ECO:0000313" key="4">
    <source>
        <dbReference type="Proteomes" id="UP001597383"/>
    </source>
</evidence>
<dbReference type="NCBIfam" id="NF009804">
    <property type="entry name" value="PRK13288.1"/>
    <property type="match status" value="1"/>
</dbReference>
<dbReference type="Gene3D" id="3.40.50.1000">
    <property type="entry name" value="HAD superfamily/HAD-like"/>
    <property type="match status" value="1"/>
</dbReference>
<sequence length="214" mass="24479">MSIRTILFDLDGTLIDTNELIMESFNHTFKQYGKEFTKQELLAFNGPPLRETFEKIDKDQADAMVNTYREHNLFHHDRYVKAFPHVVETIKKLKSQGIRLAIVTTKMDKSVQMGLKINGLDDLFESIITLDDVTHAKPHPEPVLMAMEKLQADRDSTLMVGDNSHDIESGHHAGVRTAGVAWSHKGKGFLEKYNPTYMLEDIRDLLQLIPTTRN</sequence>
<dbReference type="InterPro" id="IPR023198">
    <property type="entry name" value="PGP-like_dom2"/>
</dbReference>
<protein>
    <submittedName>
        <fullName evidence="3">Pyrophosphatase PpaX</fullName>
        <ecNumber evidence="3">3.6.1.1</ecNumber>
    </submittedName>
</protein>
<dbReference type="Proteomes" id="UP001597383">
    <property type="component" value="Unassembled WGS sequence"/>
</dbReference>
<dbReference type="SFLD" id="SFLDG01129">
    <property type="entry name" value="C1.5:_HAD__Beta-PGM__Phosphata"/>
    <property type="match status" value="1"/>
</dbReference>
<dbReference type="SFLD" id="SFLDS00003">
    <property type="entry name" value="Haloacid_Dehalogenase"/>
    <property type="match status" value="1"/>
</dbReference>
<evidence type="ECO:0000256" key="2">
    <source>
        <dbReference type="ARBA" id="ARBA00022842"/>
    </source>
</evidence>
<dbReference type="PRINTS" id="PR00413">
    <property type="entry name" value="HADHALOGNASE"/>
</dbReference>